<proteinExistence type="inferred from homology"/>
<name>A0A1Y2HLA2_9FUNG</name>
<evidence type="ECO:0000313" key="5">
    <source>
        <dbReference type="Proteomes" id="UP000193411"/>
    </source>
</evidence>
<dbReference type="InterPro" id="IPR039367">
    <property type="entry name" value="Och1-like"/>
</dbReference>
<dbReference type="GO" id="GO:0006487">
    <property type="term" value="P:protein N-linked glycosylation"/>
    <property type="evidence" value="ECO:0007669"/>
    <property type="project" value="TreeGrafter"/>
</dbReference>
<dbReference type="OrthoDB" id="409543at2759"/>
<organism evidence="4 5">
    <name type="scientific">Catenaria anguillulae PL171</name>
    <dbReference type="NCBI Taxonomy" id="765915"/>
    <lineage>
        <taxon>Eukaryota</taxon>
        <taxon>Fungi</taxon>
        <taxon>Fungi incertae sedis</taxon>
        <taxon>Blastocladiomycota</taxon>
        <taxon>Blastocladiomycetes</taxon>
        <taxon>Blastocladiales</taxon>
        <taxon>Catenariaceae</taxon>
        <taxon>Catenaria</taxon>
    </lineage>
</organism>
<dbReference type="Gene3D" id="3.90.550.20">
    <property type="match status" value="1"/>
</dbReference>
<evidence type="ECO:0000256" key="2">
    <source>
        <dbReference type="SAM" id="MobiDB-lite"/>
    </source>
</evidence>
<sequence length="414" mass="45582">MSLPRTRMLRIALALVVLVILLASPPRTGPIDWRDSGDLSRPSRAVTGPSGSNPPGAPPPIHSSNNPVPEPPKTIDEPVPVALTHDSDVPARSPNGSPPPPPPPPVPPAPPTSPPTLQSGDAYDKSLAIRDAFIRSRSHASTLWRTGITPLIHMIWVGGPMPDSARQCRDRWASLNPQHTIVQWDDAAGVKLVERHFPEYLALYHALPKPVMRSDWIRLMAVGVFGGVYADIDACPLKPIQDWGLDDSVGLVAGIETDTTRDDWMKWYPRQLQICSWTFAGAPGHPAYWMAVHESAERMRKVWIPERPLPRDAAKANVPADQLGKWPANVRDQICELTGPALVTDSFFRYMSAFGDVSFGKLHEMTERKQFGDAVLLPITGFSPGVGHMGSRPITDPQALVHHLFYGTWQHTKR</sequence>
<dbReference type="Proteomes" id="UP000193411">
    <property type="component" value="Unassembled WGS sequence"/>
</dbReference>
<keyword evidence="5" id="KW-1185">Reference proteome</keyword>
<dbReference type="PANTHER" id="PTHR31834">
    <property type="entry name" value="INITIATION-SPECIFIC ALPHA-1,6-MANNOSYLTRANSFERASE"/>
    <property type="match status" value="1"/>
</dbReference>
<dbReference type="STRING" id="765915.A0A1Y2HLA2"/>
<dbReference type="Pfam" id="PF04488">
    <property type="entry name" value="Gly_transf_sug"/>
    <property type="match status" value="1"/>
</dbReference>
<gene>
    <name evidence="4" type="ORF">BCR44DRAFT_34194</name>
</gene>
<dbReference type="PANTHER" id="PTHR31834:SF1">
    <property type="entry name" value="INITIATION-SPECIFIC ALPHA-1,6-MANNOSYLTRANSFERASE"/>
    <property type="match status" value="1"/>
</dbReference>
<evidence type="ECO:0000256" key="3">
    <source>
        <dbReference type="SAM" id="SignalP"/>
    </source>
</evidence>
<reference evidence="4 5" key="1">
    <citation type="submission" date="2016-07" db="EMBL/GenBank/DDBJ databases">
        <title>Pervasive Adenine N6-methylation of Active Genes in Fungi.</title>
        <authorList>
            <consortium name="DOE Joint Genome Institute"/>
            <person name="Mondo S.J."/>
            <person name="Dannebaum R.O."/>
            <person name="Kuo R.C."/>
            <person name="Labutti K."/>
            <person name="Haridas S."/>
            <person name="Kuo A."/>
            <person name="Salamov A."/>
            <person name="Ahrendt S.R."/>
            <person name="Lipzen A."/>
            <person name="Sullivan W."/>
            <person name="Andreopoulos W.B."/>
            <person name="Clum A."/>
            <person name="Lindquist E."/>
            <person name="Daum C."/>
            <person name="Ramamoorthy G.K."/>
            <person name="Gryganskyi A."/>
            <person name="Culley D."/>
            <person name="Magnuson J.K."/>
            <person name="James T.Y."/>
            <person name="O'Malley M.A."/>
            <person name="Stajich J.E."/>
            <person name="Spatafora J.W."/>
            <person name="Visel A."/>
            <person name="Grigoriev I.V."/>
        </authorList>
    </citation>
    <scope>NUCLEOTIDE SEQUENCE [LARGE SCALE GENOMIC DNA]</scope>
    <source>
        <strain evidence="4 5">PL171</strain>
    </source>
</reference>
<feature type="compositionally biased region" description="Pro residues" evidence="2">
    <location>
        <begin position="96"/>
        <end position="114"/>
    </location>
</feature>
<dbReference type="EMBL" id="MCFL01000023">
    <property type="protein sequence ID" value="ORZ35339.1"/>
    <property type="molecule type" value="Genomic_DNA"/>
</dbReference>
<dbReference type="GO" id="GO:0000136">
    <property type="term" value="C:mannan polymerase complex"/>
    <property type="evidence" value="ECO:0007669"/>
    <property type="project" value="TreeGrafter"/>
</dbReference>
<feature type="signal peptide" evidence="3">
    <location>
        <begin position="1"/>
        <end position="30"/>
    </location>
</feature>
<comment type="similarity">
    <text evidence="1">Belongs to the glycosyltransferase 32 family.</text>
</comment>
<protein>
    <submittedName>
        <fullName evidence="4">Nucleotide-diphospho-sugar transferase</fullName>
    </submittedName>
</protein>
<keyword evidence="3" id="KW-0732">Signal</keyword>
<accession>A0A1Y2HLA2</accession>
<feature type="region of interest" description="Disordered" evidence="2">
    <location>
        <begin position="26"/>
        <end position="121"/>
    </location>
</feature>
<keyword evidence="4" id="KW-0808">Transferase</keyword>
<feature type="chain" id="PRO_5012169322" evidence="3">
    <location>
        <begin position="31"/>
        <end position="414"/>
    </location>
</feature>
<evidence type="ECO:0000313" key="4">
    <source>
        <dbReference type="EMBL" id="ORZ35339.1"/>
    </source>
</evidence>
<dbReference type="InterPro" id="IPR007577">
    <property type="entry name" value="GlycoTrfase_DXD_sugar-bd_CS"/>
</dbReference>
<dbReference type="SUPFAM" id="SSF53448">
    <property type="entry name" value="Nucleotide-diphospho-sugar transferases"/>
    <property type="match status" value="1"/>
</dbReference>
<dbReference type="GO" id="GO:0000009">
    <property type="term" value="F:alpha-1,6-mannosyltransferase activity"/>
    <property type="evidence" value="ECO:0007669"/>
    <property type="project" value="InterPro"/>
</dbReference>
<comment type="caution">
    <text evidence="4">The sequence shown here is derived from an EMBL/GenBank/DDBJ whole genome shotgun (WGS) entry which is preliminary data.</text>
</comment>
<dbReference type="InterPro" id="IPR029044">
    <property type="entry name" value="Nucleotide-diphossugar_trans"/>
</dbReference>
<dbReference type="AlphaFoldDB" id="A0A1Y2HLA2"/>
<evidence type="ECO:0000256" key="1">
    <source>
        <dbReference type="ARBA" id="ARBA00009003"/>
    </source>
</evidence>